<dbReference type="InterPro" id="IPR023753">
    <property type="entry name" value="FAD/NAD-binding_dom"/>
</dbReference>
<dbReference type="Pfam" id="PF02852">
    <property type="entry name" value="Pyr_redox_dim"/>
    <property type="match status" value="1"/>
</dbReference>
<evidence type="ECO:0000259" key="4">
    <source>
        <dbReference type="Pfam" id="PF02852"/>
    </source>
</evidence>
<keyword evidence="2" id="KW-0285">Flavoprotein</keyword>
<dbReference type="GO" id="GO:0050660">
    <property type="term" value="F:flavin adenine dinucleotide binding"/>
    <property type="evidence" value="ECO:0007669"/>
    <property type="project" value="TreeGrafter"/>
</dbReference>
<dbReference type="Gene3D" id="3.30.390.30">
    <property type="match status" value="1"/>
</dbReference>
<dbReference type="PANTHER" id="PTHR43014:SF4">
    <property type="entry name" value="PYRIDINE NUCLEOTIDE-DISULFIDE OXIDOREDUCTASE RCLA-RELATED"/>
    <property type="match status" value="1"/>
</dbReference>
<proteinExistence type="predicted"/>
<dbReference type="AlphaFoldDB" id="W0DQC0"/>
<dbReference type="InterPro" id="IPR004099">
    <property type="entry name" value="Pyr_nucl-diS_OxRdtase_dimer"/>
</dbReference>
<evidence type="ECO:0000256" key="1">
    <source>
        <dbReference type="ARBA" id="ARBA00001974"/>
    </source>
</evidence>
<dbReference type="HOGENOM" id="CLU_016755_0_3_6"/>
<accession>W0DQC0</accession>
<dbReference type="STRING" id="717772.THIAE_02515"/>
<dbReference type="SUPFAM" id="SSF55424">
    <property type="entry name" value="FAD/NAD-linked reductases, dimerisation (C-terminal) domain"/>
    <property type="match status" value="1"/>
</dbReference>
<dbReference type="InterPro" id="IPR036324">
    <property type="entry name" value="Mn/Fe_SOD_N_sf"/>
</dbReference>
<evidence type="ECO:0000256" key="2">
    <source>
        <dbReference type="ARBA" id="ARBA00022630"/>
    </source>
</evidence>
<dbReference type="KEGG" id="tao:THIAE_02515"/>
<organism evidence="6 7">
    <name type="scientific">Thiomicrospira aerophila AL3</name>
    <dbReference type="NCBI Taxonomy" id="717772"/>
    <lineage>
        <taxon>Bacteria</taxon>
        <taxon>Pseudomonadati</taxon>
        <taxon>Pseudomonadota</taxon>
        <taxon>Gammaproteobacteria</taxon>
        <taxon>Thiotrichales</taxon>
        <taxon>Piscirickettsiaceae</taxon>
        <taxon>Thiomicrospira</taxon>
    </lineage>
</organism>
<dbReference type="NCBIfam" id="NF004939">
    <property type="entry name" value="PRK06292.1-1"/>
    <property type="match status" value="1"/>
</dbReference>
<dbReference type="OrthoDB" id="9800167at2"/>
<dbReference type="RefSeq" id="WP_006459924.1">
    <property type="nucleotide sequence ID" value="NZ_CP007030.1"/>
</dbReference>
<dbReference type="Gene3D" id="3.50.50.60">
    <property type="entry name" value="FAD/NAD(P)-binding domain"/>
    <property type="match status" value="2"/>
</dbReference>
<dbReference type="eggNOG" id="COG1249">
    <property type="taxonomic scope" value="Bacteria"/>
</dbReference>
<comment type="cofactor">
    <cofactor evidence="1">
        <name>FAD</name>
        <dbReference type="ChEBI" id="CHEBI:57692"/>
    </cofactor>
</comment>
<gene>
    <name evidence="6" type="ORF">THIAE_02515</name>
</gene>
<dbReference type="PRINTS" id="PR00411">
    <property type="entry name" value="PNDRDTASEI"/>
</dbReference>
<evidence type="ECO:0000256" key="3">
    <source>
        <dbReference type="ARBA" id="ARBA00022827"/>
    </source>
</evidence>
<feature type="domain" description="Pyridine nucleotide-disulphide oxidoreductase dimerisation" evidence="4">
    <location>
        <begin position="340"/>
        <end position="444"/>
    </location>
</feature>
<dbReference type="EMBL" id="CP007030">
    <property type="protein sequence ID" value="AHF00800.1"/>
    <property type="molecule type" value="Genomic_DNA"/>
</dbReference>
<dbReference type="Gene3D" id="1.10.287.990">
    <property type="entry name" value="Fe,Mn superoxide dismutase (SOD) domain"/>
    <property type="match status" value="1"/>
</dbReference>
<dbReference type="PRINTS" id="PR00368">
    <property type="entry name" value="FADPNR"/>
</dbReference>
<evidence type="ECO:0000313" key="6">
    <source>
        <dbReference type="EMBL" id="AHF00800.1"/>
    </source>
</evidence>
<dbReference type="InterPro" id="IPR036188">
    <property type="entry name" value="FAD/NAD-bd_sf"/>
</dbReference>
<dbReference type="InterPro" id="IPR016156">
    <property type="entry name" value="FAD/NAD-linked_Rdtase_dimer_sf"/>
</dbReference>
<evidence type="ECO:0000259" key="5">
    <source>
        <dbReference type="Pfam" id="PF07992"/>
    </source>
</evidence>
<dbReference type="PANTHER" id="PTHR43014">
    <property type="entry name" value="MERCURIC REDUCTASE"/>
    <property type="match status" value="1"/>
</dbReference>
<dbReference type="Pfam" id="PF07992">
    <property type="entry name" value="Pyr_redox_2"/>
    <property type="match status" value="1"/>
</dbReference>
<dbReference type="InParanoid" id="W0DQC0"/>
<sequence length="462" mass="50398">MKTTQQVKRVKFAIIGAGSAGLTAWSEIKKQTDDYVLIDSGPLGTTCARVGCMPSKALIHIAEHYQAWQGAAALGIELPAQPILHDDQVLKRVRRFRDRFTSGLIANTTDKLSEQHFISGRAVVYPNGEIHVDDHVIVAERIIVAVGSKPIVPDGWSANLGDLALTSDTIFELETLPKRLAVIGLGVIGLELGQALAYLGVEVMGFDAQGQVGGLQDPFCNEFMLEHVAKTFPVQINQQVVPLRVQNQVKITYQGGEWLGDKVLLTLGRRPNSDWRSEALQNLTVDPVTLQLGDLPIFVAGDASGFHGILHEANREGKTAAQNAIHYPVLTGSKPLTPTAIVFSDPQLCRVGVSFNELDPREIIIGSFDLNCNNGRAIVMDQDYGRIRLYADRTSGRLLGGELAMPSAEHLGHLLAWSVQTGLTLNEMSAMPFYHPVLEEAVQNVIDTMLDEFNAEQGLTKN</sequence>
<dbReference type="SUPFAM" id="SSF51905">
    <property type="entry name" value="FAD/NAD(P)-binding domain"/>
    <property type="match status" value="1"/>
</dbReference>
<keyword evidence="7" id="KW-1185">Reference proteome</keyword>
<evidence type="ECO:0000313" key="7">
    <source>
        <dbReference type="Proteomes" id="UP000005380"/>
    </source>
</evidence>
<keyword evidence="3" id="KW-0274">FAD</keyword>
<dbReference type="Proteomes" id="UP000005380">
    <property type="component" value="Chromosome"/>
</dbReference>
<reference evidence="6 7" key="1">
    <citation type="submission" date="2013-12" db="EMBL/GenBank/DDBJ databases">
        <authorList>
            <consortium name="DOE Joint Genome Institute"/>
            <person name="Kappler U."/>
            <person name="Huntemann M."/>
            <person name="Han J."/>
            <person name="Chen A."/>
            <person name="Kyrpides N."/>
            <person name="Mavromatis K."/>
            <person name="Markowitz V."/>
            <person name="Palaniappan K."/>
            <person name="Ivanova N."/>
            <person name="Schaumberg A."/>
            <person name="Pati A."/>
            <person name="Liolios K."/>
            <person name="Nordberg H.P."/>
            <person name="Cantor M.N."/>
            <person name="Hua S.X."/>
            <person name="Woyke T."/>
        </authorList>
    </citation>
    <scope>NUCLEOTIDE SEQUENCE [LARGE SCALE GENOMIC DNA]</scope>
    <source>
        <strain evidence="7">AL2</strain>
    </source>
</reference>
<dbReference type="GO" id="GO:0003955">
    <property type="term" value="F:NAD(P)H dehydrogenase (quinone) activity"/>
    <property type="evidence" value="ECO:0007669"/>
    <property type="project" value="TreeGrafter"/>
</dbReference>
<protein>
    <submittedName>
        <fullName evidence="6">Dihydrolipoyl dehydrogenase</fullName>
    </submittedName>
</protein>
<name>W0DQC0_9GAMM</name>
<feature type="domain" description="FAD/NAD(P)-binding" evidence="5">
    <location>
        <begin position="11"/>
        <end position="304"/>
    </location>
</feature>